<evidence type="ECO:0000313" key="8">
    <source>
        <dbReference type="EMBL" id="VDI37373.1"/>
    </source>
</evidence>
<dbReference type="InterPro" id="IPR001164">
    <property type="entry name" value="ArfGAP_dom"/>
</dbReference>
<dbReference type="Proteomes" id="UP000596742">
    <property type="component" value="Unassembled WGS sequence"/>
</dbReference>
<evidence type="ECO:0000259" key="6">
    <source>
        <dbReference type="PROSITE" id="PS50003"/>
    </source>
</evidence>
<keyword evidence="4" id="KW-0862">Zinc</keyword>
<dbReference type="Gene3D" id="1.10.220.150">
    <property type="entry name" value="Arf GTPase activating protein"/>
    <property type="match status" value="1"/>
</dbReference>
<evidence type="ECO:0000259" key="7">
    <source>
        <dbReference type="PROSITE" id="PS50115"/>
    </source>
</evidence>
<keyword evidence="9" id="KW-1185">Reference proteome</keyword>
<dbReference type="SMART" id="SM00105">
    <property type="entry name" value="ArfGap"/>
    <property type="match status" value="1"/>
</dbReference>
<evidence type="ECO:0000256" key="3">
    <source>
        <dbReference type="ARBA" id="ARBA00022771"/>
    </source>
</evidence>
<evidence type="ECO:0000256" key="1">
    <source>
        <dbReference type="ARBA" id="ARBA00022468"/>
    </source>
</evidence>
<dbReference type="SUPFAM" id="SSF57863">
    <property type="entry name" value="ArfGap/RecO-like zinc finger"/>
    <property type="match status" value="1"/>
</dbReference>
<protein>
    <submittedName>
        <fullName evidence="8">Uncharacterized protein</fullName>
    </submittedName>
</protein>
<dbReference type="InterPro" id="IPR038508">
    <property type="entry name" value="ArfGAP_dom_sf"/>
</dbReference>
<dbReference type="InterPro" id="IPR037278">
    <property type="entry name" value="ARFGAP/RecO"/>
</dbReference>
<dbReference type="PROSITE" id="PS50115">
    <property type="entry name" value="ARFGAP"/>
    <property type="match status" value="1"/>
</dbReference>
<name>A0A8B6EN21_MYTGA</name>
<keyword evidence="1" id="KW-0343">GTPase activation</keyword>
<dbReference type="Pfam" id="PF00169">
    <property type="entry name" value="PH"/>
    <property type="match status" value="2"/>
</dbReference>
<dbReference type="FunFam" id="1.10.220.150:FF:000009">
    <property type="entry name" value="stromal membrane-associated protein 1 isoform X1"/>
    <property type="match status" value="1"/>
</dbReference>
<dbReference type="AlphaFoldDB" id="A0A8B6EN21"/>
<evidence type="ECO:0000256" key="2">
    <source>
        <dbReference type="ARBA" id="ARBA00022723"/>
    </source>
</evidence>
<keyword evidence="2" id="KW-0479">Metal-binding</keyword>
<dbReference type="GO" id="GO:0005096">
    <property type="term" value="F:GTPase activator activity"/>
    <property type="evidence" value="ECO:0007669"/>
    <property type="project" value="UniProtKB-KW"/>
</dbReference>
<dbReference type="InterPro" id="IPR011993">
    <property type="entry name" value="PH-like_dom_sf"/>
</dbReference>
<dbReference type="Pfam" id="PF01412">
    <property type="entry name" value="ArfGap"/>
    <property type="match status" value="1"/>
</dbReference>
<dbReference type="GO" id="GO:1902936">
    <property type="term" value="F:phosphatidylinositol bisphosphate binding"/>
    <property type="evidence" value="ECO:0007669"/>
    <property type="project" value="InterPro"/>
</dbReference>
<comment type="caution">
    <text evidence="8">The sequence shown here is derived from an EMBL/GenBank/DDBJ whole genome shotgun (WGS) entry which is preliminary data.</text>
</comment>
<dbReference type="PROSITE" id="PS50003">
    <property type="entry name" value="PH_DOMAIN"/>
    <property type="match status" value="2"/>
</dbReference>
<dbReference type="Gene3D" id="2.30.29.30">
    <property type="entry name" value="Pleckstrin-homology domain (PH domain)/Phosphotyrosine-binding domain (PTB)"/>
    <property type="match status" value="2"/>
</dbReference>
<sequence>MADRNRATLLELLNKPGNNVCADCKSPDPEWVSVNLGAFLCPECAGCHRNLGTHISRVRSIKLDNWEDDQVQAVAELGNEVVNQKYEQFLPAYYKRPTKDDPDWYYAQKDLPADKRFKLLRSEFVKAKYSRQEFIYPDRQTAYCSGIKEGYLYKRGRDDKGFKKRRFCLTRKLNGHTLLYFIKEKDTAPKSEIDLDSVNVVFAKDKIGVNPNGLQITYFVNGQTRSLFVYADDPKVMTKENKEIVDWYYAIRAAKFEWRRIAHPQQDEIELAEGLTTDFTLEGWLQKMGPKKKDGFKKRWFTLDNRKLMYSEDPLSPFPKGEVYIGHVDGGYGVTMGAKDVRSSMVYVFTLNTPDRDFILSADTREDMDQWINAFKEIQTTEPTSQDLRLLRMLNNNS</sequence>
<evidence type="ECO:0000313" key="9">
    <source>
        <dbReference type="Proteomes" id="UP000596742"/>
    </source>
</evidence>
<dbReference type="InterPro" id="IPR037849">
    <property type="entry name" value="PH1_ADAP"/>
</dbReference>
<dbReference type="GO" id="GO:0005886">
    <property type="term" value="C:plasma membrane"/>
    <property type="evidence" value="ECO:0007669"/>
    <property type="project" value="TreeGrafter"/>
</dbReference>
<dbReference type="GO" id="GO:0005547">
    <property type="term" value="F:phosphatidylinositol-3,4,5-trisphosphate binding"/>
    <property type="evidence" value="ECO:0007669"/>
    <property type="project" value="TreeGrafter"/>
</dbReference>
<dbReference type="InterPro" id="IPR052589">
    <property type="entry name" value="Arf-GAP_dual-PH_domain"/>
</dbReference>
<accession>A0A8B6EN21</accession>
<gene>
    <name evidence="8" type="ORF">MGAL_10B000373</name>
</gene>
<dbReference type="FunFam" id="2.30.29.30:FF:000099">
    <property type="entry name" value="Arf-GAP with dual PH domain-containing protein 1"/>
    <property type="match status" value="1"/>
</dbReference>
<dbReference type="InterPro" id="IPR001849">
    <property type="entry name" value="PH_domain"/>
</dbReference>
<dbReference type="SUPFAM" id="SSF50729">
    <property type="entry name" value="PH domain-like"/>
    <property type="match status" value="2"/>
</dbReference>
<dbReference type="PANTHER" id="PTHR46021">
    <property type="entry name" value="ARF-GAP WITH DUAL PH DOMAIN-CONTAINING PROTEIN 1-LIKE PROTEIN"/>
    <property type="match status" value="1"/>
</dbReference>
<dbReference type="GO" id="GO:0008270">
    <property type="term" value="F:zinc ion binding"/>
    <property type="evidence" value="ECO:0007669"/>
    <property type="project" value="UniProtKB-KW"/>
</dbReference>
<evidence type="ECO:0000256" key="4">
    <source>
        <dbReference type="ARBA" id="ARBA00022833"/>
    </source>
</evidence>
<dbReference type="PANTHER" id="PTHR46021:SF2">
    <property type="entry name" value="ARF-GAP WITH DUAL PH DOMAIN-CONTAINING PROTEIN 1"/>
    <property type="match status" value="1"/>
</dbReference>
<keyword evidence="3 5" id="KW-0863">Zinc-finger</keyword>
<dbReference type="OrthoDB" id="10266696at2759"/>
<reference evidence="8" key="1">
    <citation type="submission" date="2018-11" db="EMBL/GenBank/DDBJ databases">
        <authorList>
            <person name="Alioto T."/>
            <person name="Alioto T."/>
        </authorList>
    </citation>
    <scope>NUCLEOTIDE SEQUENCE</scope>
</reference>
<dbReference type="SMART" id="SM00233">
    <property type="entry name" value="PH"/>
    <property type="match status" value="2"/>
</dbReference>
<dbReference type="CDD" id="cd13252">
    <property type="entry name" value="PH1_ADAP"/>
    <property type="match status" value="1"/>
</dbReference>
<dbReference type="EMBL" id="UYJE01005438">
    <property type="protein sequence ID" value="VDI37373.1"/>
    <property type="molecule type" value="Genomic_DNA"/>
</dbReference>
<evidence type="ECO:0000256" key="5">
    <source>
        <dbReference type="PROSITE-ProRule" id="PRU00288"/>
    </source>
</evidence>
<feature type="domain" description="Arf-GAP" evidence="7">
    <location>
        <begin position="6"/>
        <end position="142"/>
    </location>
</feature>
<proteinExistence type="predicted"/>
<dbReference type="GO" id="GO:0005737">
    <property type="term" value="C:cytoplasm"/>
    <property type="evidence" value="ECO:0007669"/>
    <property type="project" value="TreeGrafter"/>
</dbReference>
<dbReference type="PRINTS" id="PR00405">
    <property type="entry name" value="REVINTRACTNG"/>
</dbReference>
<feature type="domain" description="PH" evidence="6">
    <location>
        <begin position="278"/>
        <end position="380"/>
    </location>
</feature>
<organism evidence="8 9">
    <name type="scientific">Mytilus galloprovincialis</name>
    <name type="common">Mediterranean mussel</name>
    <dbReference type="NCBI Taxonomy" id="29158"/>
    <lineage>
        <taxon>Eukaryota</taxon>
        <taxon>Metazoa</taxon>
        <taxon>Spiralia</taxon>
        <taxon>Lophotrochozoa</taxon>
        <taxon>Mollusca</taxon>
        <taxon>Bivalvia</taxon>
        <taxon>Autobranchia</taxon>
        <taxon>Pteriomorphia</taxon>
        <taxon>Mytilida</taxon>
        <taxon>Mytiloidea</taxon>
        <taxon>Mytilidae</taxon>
        <taxon>Mytilinae</taxon>
        <taxon>Mytilus</taxon>
    </lineage>
</organism>
<feature type="domain" description="PH" evidence="6">
    <location>
        <begin position="145"/>
        <end position="256"/>
    </location>
</feature>